<dbReference type="eggNOG" id="KOG3538">
    <property type="taxonomic scope" value="Eukaryota"/>
</dbReference>
<dbReference type="InterPro" id="IPR002870">
    <property type="entry name" value="Peptidase_M12B_N"/>
</dbReference>
<evidence type="ECO:0000256" key="2">
    <source>
        <dbReference type="SAM" id="MobiDB-lite"/>
    </source>
</evidence>
<dbReference type="Proteomes" id="UP000001593">
    <property type="component" value="Unassembled WGS sequence"/>
</dbReference>
<evidence type="ECO:0000259" key="3">
    <source>
        <dbReference type="Pfam" id="PF01562"/>
    </source>
</evidence>
<proteinExistence type="predicted"/>
<evidence type="ECO:0000313" key="4">
    <source>
        <dbReference type="EMBL" id="EDO30134.1"/>
    </source>
</evidence>
<dbReference type="InParanoid" id="A7T1N2"/>
<dbReference type="OMA" id="NEEWEEP"/>
<dbReference type="PhylomeDB" id="A7T1N2"/>
<feature type="region of interest" description="Disordered" evidence="2">
    <location>
        <begin position="1"/>
        <end position="43"/>
    </location>
</feature>
<dbReference type="AlphaFoldDB" id="A7T1N2"/>
<protein>
    <recommendedName>
        <fullName evidence="3">Peptidase M12B propeptide domain-containing protein</fullName>
    </recommendedName>
</protein>
<dbReference type="EMBL" id="DS470129">
    <property type="protein sequence ID" value="EDO30134.1"/>
    <property type="molecule type" value="Genomic_DNA"/>
</dbReference>
<gene>
    <name evidence="4" type="ORF">NEMVEDRAFT_v1g6851</name>
</gene>
<sequence>FKSEINYEVTHPTQVDADGNYLSSDLSHGNQGRKRTLDSGGSPEPAFFRVPAFGKELHVRAALNSDLFAPNFAVHVIGKDGLRVNDEPVDHCHYVGHVLSSANSKAAFSNCDGL</sequence>
<keyword evidence="5" id="KW-1185">Reference proteome</keyword>
<feature type="non-terminal residue" evidence="4">
    <location>
        <position position="114"/>
    </location>
</feature>
<dbReference type="Pfam" id="PF01562">
    <property type="entry name" value="Pep_M12B_propep"/>
    <property type="match status" value="1"/>
</dbReference>
<dbReference type="HOGENOM" id="CLU_2127324_0_0_1"/>
<organism evidence="4 5">
    <name type="scientific">Nematostella vectensis</name>
    <name type="common">Starlet sea anemone</name>
    <dbReference type="NCBI Taxonomy" id="45351"/>
    <lineage>
        <taxon>Eukaryota</taxon>
        <taxon>Metazoa</taxon>
        <taxon>Cnidaria</taxon>
        <taxon>Anthozoa</taxon>
        <taxon>Hexacorallia</taxon>
        <taxon>Actiniaria</taxon>
        <taxon>Edwardsiidae</taxon>
        <taxon>Nematostella</taxon>
    </lineage>
</organism>
<evidence type="ECO:0000256" key="1">
    <source>
        <dbReference type="ARBA" id="ARBA00023157"/>
    </source>
</evidence>
<evidence type="ECO:0000313" key="5">
    <source>
        <dbReference type="Proteomes" id="UP000001593"/>
    </source>
</evidence>
<name>A7T1N2_NEMVE</name>
<feature type="non-terminal residue" evidence="4">
    <location>
        <position position="1"/>
    </location>
</feature>
<reference evidence="4 5" key="1">
    <citation type="journal article" date="2007" name="Science">
        <title>Sea anemone genome reveals ancestral eumetazoan gene repertoire and genomic organization.</title>
        <authorList>
            <person name="Putnam N.H."/>
            <person name="Srivastava M."/>
            <person name="Hellsten U."/>
            <person name="Dirks B."/>
            <person name="Chapman J."/>
            <person name="Salamov A."/>
            <person name="Terry A."/>
            <person name="Shapiro H."/>
            <person name="Lindquist E."/>
            <person name="Kapitonov V.V."/>
            <person name="Jurka J."/>
            <person name="Genikhovich G."/>
            <person name="Grigoriev I.V."/>
            <person name="Lucas S.M."/>
            <person name="Steele R.E."/>
            <person name="Finnerty J.R."/>
            <person name="Technau U."/>
            <person name="Martindale M.Q."/>
            <person name="Rokhsar D.S."/>
        </authorList>
    </citation>
    <scope>NUCLEOTIDE SEQUENCE [LARGE SCALE GENOMIC DNA]</scope>
    <source>
        <strain evidence="5">CH2 X CH6</strain>
    </source>
</reference>
<accession>A7T1N2</accession>
<feature type="domain" description="Peptidase M12B propeptide" evidence="3">
    <location>
        <begin position="8"/>
        <end position="98"/>
    </location>
</feature>
<keyword evidence="1" id="KW-1015">Disulfide bond</keyword>
<feature type="compositionally biased region" description="Polar residues" evidence="2">
    <location>
        <begin position="21"/>
        <end position="30"/>
    </location>
</feature>